<sequence length="260" mass="29782">MLASINKMESDHTLLSSAKDFIIESLNSYRDRKLNFAILHSVSAAELLLKAKLSRIHPNLIYKNIDAKDFAHEDSVPLRNLPHRLINLGVPIHVKEVRLVKTIAKWRNQIVHHMPKFDKELADLQLRRLLDFLAKFAKIELNTPLESFLPKNLYKTVNGLLKEWEYVVSEARQKANKEGGVLASPCPDCGTTLVLCLRDEKRVFCHLCEAKHYYYDYCTQCEKKTVGTFSTFDEGNWCDECLNAAGEAYGEMLGEIERGK</sequence>
<dbReference type="EMBL" id="LAZR01002101">
    <property type="protein sequence ID" value="KKN34492.1"/>
    <property type="molecule type" value="Genomic_DNA"/>
</dbReference>
<dbReference type="InterPro" id="IPR024064">
    <property type="entry name" value="FdhE-like_sf"/>
</dbReference>
<gene>
    <name evidence="1" type="ORF">LCGC14_0793270</name>
</gene>
<protein>
    <recommendedName>
        <fullName evidence="2">DUF4145 domain-containing protein</fullName>
    </recommendedName>
</protein>
<name>A0A0F9QBT2_9ZZZZ</name>
<evidence type="ECO:0008006" key="2">
    <source>
        <dbReference type="Google" id="ProtNLM"/>
    </source>
</evidence>
<proteinExistence type="predicted"/>
<comment type="caution">
    <text evidence="1">The sequence shown here is derived from an EMBL/GenBank/DDBJ whole genome shotgun (WGS) entry which is preliminary data.</text>
</comment>
<organism evidence="1">
    <name type="scientific">marine sediment metagenome</name>
    <dbReference type="NCBI Taxonomy" id="412755"/>
    <lineage>
        <taxon>unclassified sequences</taxon>
        <taxon>metagenomes</taxon>
        <taxon>ecological metagenomes</taxon>
    </lineage>
</organism>
<dbReference type="AlphaFoldDB" id="A0A0F9QBT2"/>
<reference evidence="1" key="1">
    <citation type="journal article" date="2015" name="Nature">
        <title>Complex archaea that bridge the gap between prokaryotes and eukaryotes.</title>
        <authorList>
            <person name="Spang A."/>
            <person name="Saw J.H."/>
            <person name="Jorgensen S.L."/>
            <person name="Zaremba-Niedzwiedzka K."/>
            <person name="Martijn J."/>
            <person name="Lind A.E."/>
            <person name="van Eijk R."/>
            <person name="Schleper C."/>
            <person name="Guy L."/>
            <person name="Ettema T.J."/>
        </authorList>
    </citation>
    <scope>NUCLEOTIDE SEQUENCE</scope>
</reference>
<accession>A0A0F9QBT2</accession>
<dbReference type="SUPFAM" id="SSF144020">
    <property type="entry name" value="FdhE-like"/>
    <property type="match status" value="1"/>
</dbReference>
<evidence type="ECO:0000313" key="1">
    <source>
        <dbReference type="EMBL" id="KKN34492.1"/>
    </source>
</evidence>